<comment type="caution">
    <text evidence="1">The sequence shown here is derived from an EMBL/GenBank/DDBJ whole genome shotgun (WGS) entry which is preliminary data.</text>
</comment>
<evidence type="ECO:0000313" key="1">
    <source>
        <dbReference type="EMBL" id="CAG8442605.1"/>
    </source>
</evidence>
<dbReference type="Proteomes" id="UP000789860">
    <property type="component" value="Unassembled WGS sequence"/>
</dbReference>
<evidence type="ECO:0000313" key="2">
    <source>
        <dbReference type="Proteomes" id="UP000789860"/>
    </source>
</evidence>
<protein>
    <submittedName>
        <fullName evidence="1">8765_t:CDS:1</fullName>
    </submittedName>
</protein>
<keyword evidence="2" id="KW-1185">Reference proteome</keyword>
<sequence length="119" mass="14268">MLYILIVTVILSFVIIFWSYNLYLSSSDLEKTIKNIKDIEKTINTKDEKINMLQHYFYFRLVVAIIKTHNEYVCLFNEKTEEDKEESEKIIQLYAVISDFLKIANERKNKKIPFLSNEF</sequence>
<reference evidence="1" key="1">
    <citation type="submission" date="2021-06" db="EMBL/GenBank/DDBJ databases">
        <authorList>
            <person name="Kallberg Y."/>
            <person name="Tangrot J."/>
            <person name="Rosling A."/>
        </authorList>
    </citation>
    <scope>NUCLEOTIDE SEQUENCE</scope>
    <source>
        <strain evidence="1">AU212A</strain>
    </source>
</reference>
<proteinExistence type="predicted"/>
<name>A0ACA9JYJ1_9GLOM</name>
<accession>A0ACA9JYJ1</accession>
<gene>
    <name evidence="1" type="ORF">SCALOS_LOCUS724</name>
</gene>
<organism evidence="1 2">
    <name type="scientific">Scutellospora calospora</name>
    <dbReference type="NCBI Taxonomy" id="85575"/>
    <lineage>
        <taxon>Eukaryota</taxon>
        <taxon>Fungi</taxon>
        <taxon>Fungi incertae sedis</taxon>
        <taxon>Mucoromycota</taxon>
        <taxon>Glomeromycotina</taxon>
        <taxon>Glomeromycetes</taxon>
        <taxon>Diversisporales</taxon>
        <taxon>Gigasporaceae</taxon>
        <taxon>Scutellospora</taxon>
    </lineage>
</organism>
<dbReference type="EMBL" id="CAJVPM010000370">
    <property type="protein sequence ID" value="CAG8442605.1"/>
    <property type="molecule type" value="Genomic_DNA"/>
</dbReference>